<sequence>MIDTGSSDVVVCMKENPTFGFKKRLLIQTFITKRKERQFVPVRRNEQKKCFLEENHFSEVYGFPGRPATLNTFETWSQ</sequence>
<comment type="caution">
    <text evidence="1">The sequence shown here is derived from an EMBL/GenBank/DDBJ whole genome shotgun (WGS) entry which is preliminary data.</text>
</comment>
<accession>A0A8X6FBN9</accession>
<reference evidence="1" key="1">
    <citation type="submission" date="2020-07" db="EMBL/GenBank/DDBJ databases">
        <title>Multicomponent nature underlies the extraordinary mechanical properties of spider dragline silk.</title>
        <authorList>
            <person name="Kono N."/>
            <person name="Nakamura H."/>
            <person name="Mori M."/>
            <person name="Yoshida Y."/>
            <person name="Ohtoshi R."/>
            <person name="Malay A.D."/>
            <person name="Moran D.A.P."/>
            <person name="Tomita M."/>
            <person name="Numata K."/>
            <person name="Arakawa K."/>
        </authorList>
    </citation>
    <scope>NUCLEOTIDE SEQUENCE</scope>
</reference>
<name>A0A8X6FBN9_TRICU</name>
<organism evidence="1 2">
    <name type="scientific">Trichonephila clavata</name>
    <name type="common">Joro spider</name>
    <name type="synonym">Nephila clavata</name>
    <dbReference type="NCBI Taxonomy" id="2740835"/>
    <lineage>
        <taxon>Eukaryota</taxon>
        <taxon>Metazoa</taxon>
        <taxon>Ecdysozoa</taxon>
        <taxon>Arthropoda</taxon>
        <taxon>Chelicerata</taxon>
        <taxon>Arachnida</taxon>
        <taxon>Araneae</taxon>
        <taxon>Araneomorphae</taxon>
        <taxon>Entelegynae</taxon>
        <taxon>Araneoidea</taxon>
        <taxon>Nephilidae</taxon>
        <taxon>Trichonephila</taxon>
    </lineage>
</organism>
<protein>
    <submittedName>
        <fullName evidence="1">Uncharacterized protein</fullName>
    </submittedName>
</protein>
<keyword evidence="2" id="KW-1185">Reference proteome</keyword>
<dbReference type="Proteomes" id="UP000887116">
    <property type="component" value="Unassembled WGS sequence"/>
</dbReference>
<evidence type="ECO:0000313" key="2">
    <source>
        <dbReference type="Proteomes" id="UP000887116"/>
    </source>
</evidence>
<evidence type="ECO:0000313" key="1">
    <source>
        <dbReference type="EMBL" id="GFQ75086.1"/>
    </source>
</evidence>
<dbReference type="EMBL" id="BMAO01031448">
    <property type="protein sequence ID" value="GFQ75086.1"/>
    <property type="molecule type" value="Genomic_DNA"/>
</dbReference>
<proteinExistence type="predicted"/>
<dbReference type="AlphaFoldDB" id="A0A8X6FBN9"/>
<gene>
    <name evidence="1" type="ORF">TNCT_198681</name>
</gene>